<evidence type="ECO:0000259" key="10">
    <source>
        <dbReference type="PROSITE" id="PS50109"/>
    </source>
</evidence>
<dbReference type="GO" id="GO:0000155">
    <property type="term" value="F:phosphorelay sensor kinase activity"/>
    <property type="evidence" value="ECO:0007669"/>
    <property type="project" value="InterPro"/>
</dbReference>
<dbReference type="AlphaFoldDB" id="A0AAP5I4Q5"/>
<keyword evidence="9" id="KW-0175">Coiled coil</keyword>
<dbReference type="RefSeq" id="WP_208338269.1">
    <property type="nucleotide sequence ID" value="NZ_CAWQFN010000041.1"/>
</dbReference>
<evidence type="ECO:0000256" key="6">
    <source>
        <dbReference type="ARBA" id="ARBA00023012"/>
    </source>
</evidence>
<dbReference type="SMART" id="SM00388">
    <property type="entry name" value="HisKA"/>
    <property type="match status" value="1"/>
</dbReference>
<dbReference type="PROSITE" id="PS50109">
    <property type="entry name" value="HIS_KIN"/>
    <property type="match status" value="1"/>
</dbReference>
<dbReference type="PROSITE" id="PS50110">
    <property type="entry name" value="RESPONSE_REGULATORY"/>
    <property type="match status" value="1"/>
</dbReference>
<dbReference type="Pfam" id="PF02518">
    <property type="entry name" value="HATPase_c"/>
    <property type="match status" value="1"/>
</dbReference>
<evidence type="ECO:0000256" key="1">
    <source>
        <dbReference type="ARBA" id="ARBA00000085"/>
    </source>
</evidence>
<dbReference type="GO" id="GO:0005524">
    <property type="term" value="F:ATP binding"/>
    <property type="evidence" value="ECO:0007669"/>
    <property type="project" value="UniProtKB-KW"/>
</dbReference>
<gene>
    <name evidence="12" type="ORF">G7B40_003990</name>
</gene>
<keyword evidence="5" id="KW-0808">Transferase</keyword>
<dbReference type="InterPro" id="IPR036097">
    <property type="entry name" value="HisK_dim/P_sf"/>
</dbReference>
<reference evidence="13" key="1">
    <citation type="journal article" date="2021" name="Science">
        <title>Hunting the eagle killer: A cyanobacterial neurotoxin causes vacuolar myelinopathy.</title>
        <authorList>
            <person name="Breinlinger S."/>
            <person name="Phillips T.J."/>
            <person name="Haram B.N."/>
            <person name="Mares J."/>
            <person name="Martinez Yerena J.A."/>
            <person name="Hrouzek P."/>
            <person name="Sobotka R."/>
            <person name="Henderson W.M."/>
            <person name="Schmieder P."/>
            <person name="Williams S.M."/>
            <person name="Lauderdale J.D."/>
            <person name="Wilde H.D."/>
            <person name="Gerrin W."/>
            <person name="Kust A."/>
            <person name="Washington J.W."/>
            <person name="Wagner C."/>
            <person name="Geier B."/>
            <person name="Liebeke M."/>
            <person name="Enke H."/>
            <person name="Niedermeyer T.H.J."/>
            <person name="Wilde S.B."/>
        </authorList>
    </citation>
    <scope>NUCLEOTIDE SEQUENCE [LARGE SCALE GENOMIC DNA]</scope>
    <source>
        <strain evidence="13">Thurmond2011</strain>
    </source>
</reference>
<proteinExistence type="inferred from homology"/>
<dbReference type="CDD" id="cd16922">
    <property type="entry name" value="HATPase_EvgS-ArcB-TorS-like"/>
    <property type="match status" value="1"/>
</dbReference>
<dbReference type="EC" id="2.7.13.3" evidence="3"/>
<dbReference type="EMBL" id="JAALHA020000001">
    <property type="protein sequence ID" value="MDR9893739.1"/>
    <property type="molecule type" value="Genomic_DNA"/>
</dbReference>
<feature type="domain" description="Response regulatory" evidence="11">
    <location>
        <begin position="425"/>
        <end position="541"/>
    </location>
</feature>
<feature type="coiled-coil region" evidence="9">
    <location>
        <begin position="91"/>
        <end position="151"/>
    </location>
</feature>
<dbReference type="InterPro" id="IPR036890">
    <property type="entry name" value="HATPase_C_sf"/>
</dbReference>
<dbReference type="InterPro" id="IPR003594">
    <property type="entry name" value="HATPase_dom"/>
</dbReference>
<dbReference type="Gene3D" id="3.30.565.10">
    <property type="entry name" value="Histidine kinase-like ATPase, C-terminal domain"/>
    <property type="match status" value="1"/>
</dbReference>
<keyword evidence="12" id="KW-0547">Nucleotide-binding</keyword>
<dbReference type="SUPFAM" id="SSF47384">
    <property type="entry name" value="Homodimeric domain of signal transducing histidine kinase"/>
    <property type="match status" value="1"/>
</dbReference>
<keyword evidence="4 8" id="KW-0597">Phosphoprotein</keyword>
<keyword evidence="13" id="KW-1185">Reference proteome</keyword>
<dbReference type="Pfam" id="PF00512">
    <property type="entry name" value="HisKA"/>
    <property type="match status" value="1"/>
</dbReference>
<evidence type="ECO:0000256" key="8">
    <source>
        <dbReference type="PROSITE-ProRule" id="PRU00169"/>
    </source>
</evidence>
<dbReference type="SUPFAM" id="SSF52172">
    <property type="entry name" value="CheY-like"/>
    <property type="match status" value="1"/>
</dbReference>
<comment type="catalytic activity">
    <reaction evidence="1">
        <text>ATP + protein L-histidine = ADP + protein N-phospho-L-histidine.</text>
        <dbReference type="EC" id="2.7.13.3"/>
    </reaction>
</comment>
<dbReference type="SUPFAM" id="SSF55874">
    <property type="entry name" value="ATPase domain of HSP90 chaperone/DNA topoisomerase II/histidine kinase"/>
    <property type="match status" value="1"/>
</dbReference>
<name>A0AAP5I4Q5_9CYAN</name>
<evidence type="ECO:0000256" key="4">
    <source>
        <dbReference type="ARBA" id="ARBA00022553"/>
    </source>
</evidence>
<evidence type="ECO:0000256" key="2">
    <source>
        <dbReference type="ARBA" id="ARBA00006402"/>
    </source>
</evidence>
<dbReference type="Pfam" id="PF00072">
    <property type="entry name" value="Response_reg"/>
    <property type="match status" value="1"/>
</dbReference>
<dbReference type="PANTHER" id="PTHR43547:SF2">
    <property type="entry name" value="HYBRID SIGNAL TRANSDUCTION HISTIDINE KINASE C"/>
    <property type="match status" value="1"/>
</dbReference>
<dbReference type="InterPro" id="IPR001789">
    <property type="entry name" value="Sig_transdc_resp-reg_receiver"/>
</dbReference>
<sequence>MPSVLRIPLFQSWFSLLKTDSFSNCTVRQLIPGVSAPWAHLLAIGAPLLLAGLIHQGQQAGWYNDSFGLLVMSLASMISAFGLLKRGAVILNQVNHNLQAAEAEIQRLKQELVCVATITEVTALKQAEISLRQKEQQLQQQAIQLQNQNRLKDEFLSALSHELRTPLHPILGWITLIRKQKLTPAKTTEALQIIECNVRQQMALVDDLLDVSSIIQGKLKLNFQRIDLAAVLNAAIGTVYFAAQAKRITIELQGLSSLQTIGDPDRLQQVFWNLLSNAIKFTPDNGQVKVELSLVHNSNAAHSAQIKVSDTGIGIASDFLEHVFDRFLQGDSSTTRKYRGLGLGLALVRHLVELHGGTVTVESPGVGLGSTFTVRLPLQVKAEPLTFIGAGTPVCGANNSLCEASFESQTMQTASAKTIKLRGARILLVDDDPDNLDLLRFFLEQEGAVVIAVTSPLEALELVAKNPPSLIISDIGMPEMNGYELIRQIRILPQTRQTPALAMTAFVQPEDQQLALIAGFQAHIAKPFHLEEFLASIIQLVQKESYPISL</sequence>
<keyword evidence="6" id="KW-0902">Two-component regulatory system</keyword>
<dbReference type="Gene3D" id="1.10.287.130">
    <property type="match status" value="1"/>
</dbReference>
<comment type="caution">
    <text evidence="12">The sequence shown here is derived from an EMBL/GenBank/DDBJ whole genome shotgun (WGS) entry which is preliminary data.</text>
</comment>
<dbReference type="CDD" id="cd17580">
    <property type="entry name" value="REC_2_DhkD-like"/>
    <property type="match status" value="1"/>
</dbReference>
<dbReference type="InterPro" id="IPR005467">
    <property type="entry name" value="His_kinase_dom"/>
</dbReference>
<evidence type="ECO:0000256" key="3">
    <source>
        <dbReference type="ARBA" id="ARBA00012438"/>
    </source>
</evidence>
<feature type="domain" description="Histidine kinase" evidence="10">
    <location>
        <begin position="158"/>
        <end position="380"/>
    </location>
</feature>
<dbReference type="SMART" id="SM00448">
    <property type="entry name" value="REC"/>
    <property type="match status" value="1"/>
</dbReference>
<comment type="similarity">
    <text evidence="2">In the N-terminal section; belongs to the phytochrome family.</text>
</comment>
<dbReference type="PRINTS" id="PR00344">
    <property type="entry name" value="BCTRLSENSOR"/>
</dbReference>
<evidence type="ECO:0000256" key="9">
    <source>
        <dbReference type="SAM" id="Coils"/>
    </source>
</evidence>
<protein>
    <recommendedName>
        <fullName evidence="7">Circadian input-output histidine kinase CikA</fullName>
        <ecNumber evidence="3">2.7.13.3</ecNumber>
    </recommendedName>
</protein>
<keyword evidence="12" id="KW-0067">ATP-binding</keyword>
<evidence type="ECO:0000256" key="7">
    <source>
        <dbReference type="ARBA" id="ARBA00074306"/>
    </source>
</evidence>
<evidence type="ECO:0000313" key="13">
    <source>
        <dbReference type="Proteomes" id="UP000667802"/>
    </source>
</evidence>
<dbReference type="FunFam" id="3.30.565.10:FF:000010">
    <property type="entry name" value="Sensor histidine kinase RcsC"/>
    <property type="match status" value="1"/>
</dbReference>
<keyword evidence="5" id="KW-0418">Kinase</keyword>
<dbReference type="InterPro" id="IPR004358">
    <property type="entry name" value="Sig_transdc_His_kin-like_C"/>
</dbReference>
<dbReference type="Gene3D" id="3.40.50.2300">
    <property type="match status" value="1"/>
</dbReference>
<dbReference type="Proteomes" id="UP000667802">
    <property type="component" value="Unassembled WGS sequence"/>
</dbReference>
<evidence type="ECO:0000259" key="11">
    <source>
        <dbReference type="PROSITE" id="PS50110"/>
    </source>
</evidence>
<evidence type="ECO:0000313" key="12">
    <source>
        <dbReference type="EMBL" id="MDR9893739.1"/>
    </source>
</evidence>
<dbReference type="PANTHER" id="PTHR43547">
    <property type="entry name" value="TWO-COMPONENT HISTIDINE KINASE"/>
    <property type="match status" value="1"/>
</dbReference>
<dbReference type="InterPro" id="IPR003661">
    <property type="entry name" value="HisK_dim/P_dom"/>
</dbReference>
<organism evidence="12 13">
    <name type="scientific">Aetokthonos hydrillicola Thurmond2011</name>
    <dbReference type="NCBI Taxonomy" id="2712845"/>
    <lineage>
        <taxon>Bacteria</taxon>
        <taxon>Bacillati</taxon>
        <taxon>Cyanobacteriota</taxon>
        <taxon>Cyanophyceae</taxon>
        <taxon>Nostocales</taxon>
        <taxon>Hapalosiphonaceae</taxon>
        <taxon>Aetokthonos</taxon>
    </lineage>
</organism>
<accession>A0AAP5I4Q5</accession>
<dbReference type="CDD" id="cd00082">
    <property type="entry name" value="HisKA"/>
    <property type="match status" value="1"/>
</dbReference>
<evidence type="ECO:0000256" key="5">
    <source>
        <dbReference type="ARBA" id="ARBA00022777"/>
    </source>
</evidence>
<dbReference type="InterPro" id="IPR011006">
    <property type="entry name" value="CheY-like_superfamily"/>
</dbReference>
<feature type="modified residue" description="4-aspartylphosphate" evidence="8">
    <location>
        <position position="474"/>
    </location>
</feature>
<dbReference type="SMART" id="SM00387">
    <property type="entry name" value="HATPase_c"/>
    <property type="match status" value="1"/>
</dbReference>